<dbReference type="SMART" id="SM00388">
    <property type="entry name" value="HisKA"/>
    <property type="match status" value="1"/>
</dbReference>
<dbReference type="SMART" id="SM00448">
    <property type="entry name" value="REC"/>
    <property type="match status" value="1"/>
</dbReference>
<dbReference type="InterPro" id="IPR001789">
    <property type="entry name" value="Sig_transdc_resp-reg_receiver"/>
</dbReference>
<dbReference type="InterPro" id="IPR036890">
    <property type="entry name" value="HATPase_C_sf"/>
</dbReference>
<feature type="domain" description="Response regulatory" evidence="9">
    <location>
        <begin position="667"/>
        <end position="781"/>
    </location>
</feature>
<dbReference type="SUPFAM" id="SSF52172">
    <property type="entry name" value="CheY-like"/>
    <property type="match status" value="1"/>
</dbReference>
<feature type="transmembrane region" description="Helical" evidence="6">
    <location>
        <begin position="201"/>
        <end position="220"/>
    </location>
</feature>
<feature type="transmembrane region" description="Helical" evidence="6">
    <location>
        <begin position="349"/>
        <end position="370"/>
    </location>
</feature>
<dbReference type="InterPro" id="IPR008979">
    <property type="entry name" value="Galactose-bd-like_sf"/>
</dbReference>
<sequence length="787" mass="88338">MKVSKVIYVVFILFTAATARLSAQTNYVAAVHGVLDLRNKPVNDKIELTGNWLFYWNQLVNPNDTAVIKDRLLVEFPFKWNGYTWRGNKLPAFGYGTYRLKILLPPKHADLKLGMPDVYSAYRLYINSKLASSNGKVTTSEKGFEAHWEYHAINLPNTDTINITLQVSNFIHSKGGIGKPIFIGPAEKIDLARHRAEGIDLMLTGCLLMGGLFFLGLYLLGSRDKAILLFALFSMVYSYRIIGTDNYVLHTLLPDINWYITARLEYMSLFLGIGLFGLYTRYLYPIDVSNRIVDAITGICFLFTLMSLCVPAWLFTQLVNPFLVVMLFCLVYIPYVYSKAWRNNRPGSVYALMSAFALMSVFGISLFHYWALIPPLQLVSFLGYLTFFFMQSLVLAHRVSFVLKKAKVEAEQGLKAKSEFLSTMSHEIRTPLNSVIGMSHLLLKNEPRKDQVEHLDVMLFSANNLLAIVNDVLDYNKIEAGKITFEHIEMDLAAIARNVVGGLQTTAHDKGITMRLDFDGKLKHKLLGDPTRLSQVITNLVHNAIKFTPSGEVVLGVEVKEQTEATVTLMIFVKDTGIGIPRGKQKLIFERFTQADSSISRSFGGTGLGLAISKKILELQKSSLQLISEEGVGSIFYFIQTFEKAAKQPDVVNAKPHETDKLLSGISILLVDDNPMNVMVAQTYLKRWGAVTDVATNGLEALDMLDTSKHRLVLMDLQMPVMDGYESTKKMRASGVSIPIIALTANLPKDVEEEAFKTGFDDIVMKPFLPDELHSKVLHYVFKQEHA</sequence>
<evidence type="ECO:0000313" key="10">
    <source>
        <dbReference type="EMBL" id="MFC0514866.1"/>
    </source>
</evidence>
<keyword evidence="6" id="KW-1133">Transmembrane helix</keyword>
<feature type="transmembrane region" description="Helical" evidence="6">
    <location>
        <begin position="292"/>
        <end position="313"/>
    </location>
</feature>
<dbReference type="PANTHER" id="PTHR45339:SF1">
    <property type="entry name" value="HYBRID SIGNAL TRANSDUCTION HISTIDINE KINASE J"/>
    <property type="match status" value="1"/>
</dbReference>
<dbReference type="InterPro" id="IPR005467">
    <property type="entry name" value="His_kinase_dom"/>
</dbReference>
<dbReference type="CDD" id="cd16922">
    <property type="entry name" value="HATPase_EvgS-ArcB-TorS-like"/>
    <property type="match status" value="1"/>
</dbReference>
<feature type="transmembrane region" description="Helical" evidence="6">
    <location>
        <begin position="256"/>
        <end position="280"/>
    </location>
</feature>
<gene>
    <name evidence="10" type="ORF">ACFFGT_11680</name>
</gene>
<dbReference type="InterPro" id="IPR003594">
    <property type="entry name" value="HATPase_dom"/>
</dbReference>
<evidence type="ECO:0000256" key="7">
    <source>
        <dbReference type="SAM" id="SignalP"/>
    </source>
</evidence>
<dbReference type="SUPFAM" id="SSF49785">
    <property type="entry name" value="Galactose-binding domain-like"/>
    <property type="match status" value="1"/>
</dbReference>
<dbReference type="EC" id="2.7.13.3" evidence="2"/>
<protein>
    <recommendedName>
        <fullName evidence="2">histidine kinase</fullName>
        <ecNumber evidence="2">2.7.13.3</ecNumber>
    </recommendedName>
</protein>
<dbReference type="InterPro" id="IPR004358">
    <property type="entry name" value="Sig_transdc_His_kin-like_C"/>
</dbReference>
<evidence type="ECO:0000313" key="11">
    <source>
        <dbReference type="Proteomes" id="UP001589828"/>
    </source>
</evidence>
<feature type="domain" description="Histidine kinase" evidence="8">
    <location>
        <begin position="423"/>
        <end position="644"/>
    </location>
</feature>
<dbReference type="InterPro" id="IPR011623">
    <property type="entry name" value="7TMR_DISM_rcpt_extracell_dom1"/>
</dbReference>
<dbReference type="CDD" id="cd17546">
    <property type="entry name" value="REC_hyHK_CKI1_RcsC-like"/>
    <property type="match status" value="1"/>
</dbReference>
<dbReference type="Proteomes" id="UP001589828">
    <property type="component" value="Unassembled WGS sequence"/>
</dbReference>
<proteinExistence type="predicted"/>
<dbReference type="SUPFAM" id="SSF55874">
    <property type="entry name" value="ATPase domain of HSP90 chaperone/DNA topoisomerase II/histidine kinase"/>
    <property type="match status" value="1"/>
</dbReference>
<keyword evidence="11" id="KW-1185">Reference proteome</keyword>
<accession>A0ABV6L5Z5</accession>
<keyword evidence="6" id="KW-0812">Transmembrane</keyword>
<evidence type="ECO:0000256" key="6">
    <source>
        <dbReference type="SAM" id="Phobius"/>
    </source>
</evidence>
<evidence type="ECO:0000256" key="1">
    <source>
        <dbReference type="ARBA" id="ARBA00000085"/>
    </source>
</evidence>
<comment type="catalytic activity">
    <reaction evidence="1">
        <text>ATP + protein L-histidine = ADP + protein N-phospho-L-histidine.</text>
        <dbReference type="EC" id="2.7.13.3"/>
    </reaction>
</comment>
<dbReference type="Gene3D" id="3.30.565.10">
    <property type="entry name" value="Histidine kinase-like ATPase, C-terminal domain"/>
    <property type="match status" value="1"/>
</dbReference>
<keyword evidence="4" id="KW-0902">Two-component regulatory system</keyword>
<dbReference type="RefSeq" id="WP_377022709.1">
    <property type="nucleotide sequence ID" value="NZ_JBHLTS010000021.1"/>
</dbReference>
<dbReference type="CDD" id="cd00082">
    <property type="entry name" value="HisKA"/>
    <property type="match status" value="1"/>
</dbReference>
<dbReference type="PROSITE" id="PS50110">
    <property type="entry name" value="RESPONSE_REGULATORY"/>
    <property type="match status" value="1"/>
</dbReference>
<dbReference type="Pfam" id="PF00072">
    <property type="entry name" value="Response_reg"/>
    <property type="match status" value="1"/>
</dbReference>
<dbReference type="InterPro" id="IPR003661">
    <property type="entry name" value="HisK_dim/P_dom"/>
</dbReference>
<dbReference type="Pfam" id="PF00512">
    <property type="entry name" value="HisKA"/>
    <property type="match status" value="1"/>
</dbReference>
<dbReference type="PRINTS" id="PR00344">
    <property type="entry name" value="BCTRLSENSOR"/>
</dbReference>
<organism evidence="10 11">
    <name type="scientific">Mucilaginibacter angelicae</name>
    <dbReference type="NCBI Taxonomy" id="869718"/>
    <lineage>
        <taxon>Bacteria</taxon>
        <taxon>Pseudomonadati</taxon>
        <taxon>Bacteroidota</taxon>
        <taxon>Sphingobacteriia</taxon>
        <taxon>Sphingobacteriales</taxon>
        <taxon>Sphingobacteriaceae</taxon>
        <taxon>Mucilaginibacter</taxon>
    </lineage>
</organism>
<feature type="chain" id="PRO_5045887500" description="histidine kinase" evidence="7">
    <location>
        <begin position="24"/>
        <end position="787"/>
    </location>
</feature>
<dbReference type="EMBL" id="JBHLTS010000021">
    <property type="protein sequence ID" value="MFC0514866.1"/>
    <property type="molecule type" value="Genomic_DNA"/>
</dbReference>
<dbReference type="Gene3D" id="3.40.50.2300">
    <property type="match status" value="1"/>
</dbReference>
<feature type="modified residue" description="4-aspartylphosphate" evidence="5">
    <location>
        <position position="716"/>
    </location>
</feature>
<dbReference type="PANTHER" id="PTHR45339">
    <property type="entry name" value="HYBRID SIGNAL TRANSDUCTION HISTIDINE KINASE J"/>
    <property type="match status" value="1"/>
</dbReference>
<evidence type="ECO:0000259" key="8">
    <source>
        <dbReference type="PROSITE" id="PS50109"/>
    </source>
</evidence>
<keyword evidence="3 5" id="KW-0597">Phosphoprotein</keyword>
<dbReference type="Gene3D" id="1.10.287.130">
    <property type="match status" value="1"/>
</dbReference>
<dbReference type="Pfam" id="PF07695">
    <property type="entry name" value="7TMR-DISM_7TM"/>
    <property type="match status" value="1"/>
</dbReference>
<feature type="signal peptide" evidence="7">
    <location>
        <begin position="1"/>
        <end position="23"/>
    </location>
</feature>
<evidence type="ECO:0000256" key="3">
    <source>
        <dbReference type="ARBA" id="ARBA00022553"/>
    </source>
</evidence>
<dbReference type="InterPro" id="IPR011006">
    <property type="entry name" value="CheY-like_superfamily"/>
</dbReference>
<evidence type="ECO:0000256" key="5">
    <source>
        <dbReference type="PROSITE-ProRule" id="PRU00169"/>
    </source>
</evidence>
<comment type="caution">
    <text evidence="10">The sequence shown here is derived from an EMBL/GenBank/DDBJ whole genome shotgun (WGS) entry which is preliminary data.</text>
</comment>
<dbReference type="SUPFAM" id="SSF47384">
    <property type="entry name" value="Homodimeric domain of signal transducing histidine kinase"/>
    <property type="match status" value="1"/>
</dbReference>
<dbReference type="Pfam" id="PF02518">
    <property type="entry name" value="HATPase_c"/>
    <property type="match status" value="1"/>
</dbReference>
<evidence type="ECO:0000259" key="9">
    <source>
        <dbReference type="PROSITE" id="PS50110"/>
    </source>
</evidence>
<dbReference type="SMART" id="SM00387">
    <property type="entry name" value="HATPase_c"/>
    <property type="match status" value="1"/>
</dbReference>
<dbReference type="PROSITE" id="PS50109">
    <property type="entry name" value="HIS_KIN"/>
    <property type="match status" value="1"/>
</dbReference>
<reference evidence="10 11" key="1">
    <citation type="submission" date="2024-09" db="EMBL/GenBank/DDBJ databases">
        <authorList>
            <person name="Sun Q."/>
            <person name="Mori K."/>
        </authorList>
    </citation>
    <scope>NUCLEOTIDE SEQUENCE [LARGE SCALE GENOMIC DNA]</scope>
    <source>
        <strain evidence="10 11">NCAIM B.02415</strain>
    </source>
</reference>
<dbReference type="InterPro" id="IPR036097">
    <property type="entry name" value="HisK_dim/P_sf"/>
</dbReference>
<feature type="transmembrane region" description="Helical" evidence="6">
    <location>
        <begin position="319"/>
        <end position="337"/>
    </location>
</feature>
<evidence type="ECO:0000256" key="2">
    <source>
        <dbReference type="ARBA" id="ARBA00012438"/>
    </source>
</evidence>
<feature type="transmembrane region" description="Helical" evidence="6">
    <location>
        <begin position="227"/>
        <end position="244"/>
    </location>
</feature>
<keyword evidence="7" id="KW-0732">Signal</keyword>
<keyword evidence="6" id="KW-0472">Membrane</keyword>
<evidence type="ECO:0000256" key="4">
    <source>
        <dbReference type="ARBA" id="ARBA00023012"/>
    </source>
</evidence>
<name>A0ABV6L5Z5_9SPHI</name>